<dbReference type="EMBL" id="QZEI01000140">
    <property type="protein sequence ID" value="RLV57797.1"/>
    <property type="molecule type" value="Genomic_DNA"/>
</dbReference>
<proteinExistence type="predicted"/>
<evidence type="ECO:0000313" key="3">
    <source>
        <dbReference type="Proteomes" id="UP000281474"/>
    </source>
</evidence>
<name>A0A3L8PQY1_9GAMM</name>
<gene>
    <name evidence="2" type="ORF">D5018_20625</name>
</gene>
<accession>A0A3L8PQY1</accession>
<sequence length="100" mass="11589">MRYLLICLFLISSSVVADETKPTTPESKYSKSLGIKLTKISPLQHQKLELLGQVWGFLKYYHPKSASGELNWDHQLFEVLPEYLKTPNQEKKQSRFYQAG</sequence>
<dbReference type="AlphaFoldDB" id="A0A3L8PQY1"/>
<comment type="caution">
    <text evidence="2">The sequence shown here is derived from an EMBL/GenBank/DDBJ whole genome shotgun (WGS) entry which is preliminary data.</text>
</comment>
<dbReference type="Proteomes" id="UP000281474">
    <property type="component" value="Unassembled WGS sequence"/>
</dbReference>
<keyword evidence="1" id="KW-0732">Signal</keyword>
<keyword evidence="3" id="KW-1185">Reference proteome</keyword>
<feature type="chain" id="PRO_5018149506" evidence="1">
    <location>
        <begin position="18"/>
        <end position="100"/>
    </location>
</feature>
<evidence type="ECO:0000256" key="1">
    <source>
        <dbReference type="SAM" id="SignalP"/>
    </source>
</evidence>
<reference evidence="2 3" key="1">
    <citation type="submission" date="2018-09" db="EMBL/GenBank/DDBJ databases">
        <title>Phylogeny of the Shewanellaceae, and recommendation for two new genera, Pseudoshewanella and Parashewanella.</title>
        <authorList>
            <person name="Wang G."/>
        </authorList>
    </citation>
    <scope>NUCLEOTIDE SEQUENCE [LARGE SCALE GENOMIC DNA]</scope>
    <source>
        <strain evidence="2 3">C51</strain>
    </source>
</reference>
<organism evidence="2 3">
    <name type="scientific">Parashewanella curva</name>
    <dbReference type="NCBI Taxonomy" id="2338552"/>
    <lineage>
        <taxon>Bacteria</taxon>
        <taxon>Pseudomonadati</taxon>
        <taxon>Pseudomonadota</taxon>
        <taxon>Gammaproteobacteria</taxon>
        <taxon>Alteromonadales</taxon>
        <taxon>Shewanellaceae</taxon>
        <taxon>Parashewanella</taxon>
    </lineage>
</organism>
<feature type="signal peptide" evidence="1">
    <location>
        <begin position="1"/>
        <end position="17"/>
    </location>
</feature>
<evidence type="ECO:0000313" key="2">
    <source>
        <dbReference type="EMBL" id="RLV57797.1"/>
    </source>
</evidence>
<protein>
    <submittedName>
        <fullName evidence="2">Uncharacterized protein</fullName>
    </submittedName>
</protein>